<evidence type="ECO:0000313" key="1">
    <source>
        <dbReference type="EMBL" id="KAG2234983.1"/>
    </source>
</evidence>
<proteinExistence type="predicted"/>
<dbReference type="GO" id="GO:0009235">
    <property type="term" value="P:cobalamin metabolic process"/>
    <property type="evidence" value="ECO:0007669"/>
    <property type="project" value="InterPro"/>
</dbReference>
<keyword evidence="2" id="KW-1185">Reference proteome</keyword>
<dbReference type="AlphaFoldDB" id="A0A8H7W022"/>
<dbReference type="EMBL" id="JAEPRE010000041">
    <property type="protein sequence ID" value="KAG2234983.1"/>
    <property type="molecule type" value="Genomic_DNA"/>
</dbReference>
<comment type="caution">
    <text evidence="1">The sequence shown here is derived from an EMBL/GenBank/DDBJ whole genome shotgun (WGS) entry which is preliminary data.</text>
</comment>
<dbReference type="Pfam" id="PF10229">
    <property type="entry name" value="MMADHC"/>
    <property type="match status" value="1"/>
</dbReference>
<name>A0A8H7W022_9FUNG</name>
<organism evidence="1 2">
    <name type="scientific">Thamnidium elegans</name>
    <dbReference type="NCBI Taxonomy" id="101142"/>
    <lineage>
        <taxon>Eukaryota</taxon>
        <taxon>Fungi</taxon>
        <taxon>Fungi incertae sedis</taxon>
        <taxon>Mucoromycota</taxon>
        <taxon>Mucoromycotina</taxon>
        <taxon>Mucoromycetes</taxon>
        <taxon>Mucorales</taxon>
        <taxon>Mucorineae</taxon>
        <taxon>Mucoraceae</taxon>
        <taxon>Thamnidium</taxon>
    </lineage>
</organism>
<sequence>MVTYITPSDTTQVVKEKGKLSVCLIQPTVFEYNASTFEYSVYKPSSRFLRDFETIFPSLNTKQRKQLVVVPIIQKCEFDMVGLSKNVNYERDIKLELFVQWGKKVVDRIKSIGMWADIMDPASGFPIFSEGGPSPYPDVQGTQMLAPRFDVQNVGCCHILLHPTWHSYIYPSTLFTTAPADVLEKVINEINN</sequence>
<evidence type="ECO:0008006" key="3">
    <source>
        <dbReference type="Google" id="ProtNLM"/>
    </source>
</evidence>
<dbReference type="InterPro" id="IPR019362">
    <property type="entry name" value="MMADHC"/>
</dbReference>
<evidence type="ECO:0000313" key="2">
    <source>
        <dbReference type="Proteomes" id="UP000613177"/>
    </source>
</evidence>
<dbReference type="Proteomes" id="UP000613177">
    <property type="component" value="Unassembled WGS sequence"/>
</dbReference>
<protein>
    <recommendedName>
        <fullName evidence="3">Methylmalonic aciduria and homocystinuria type D protein</fullName>
    </recommendedName>
</protein>
<reference evidence="1" key="1">
    <citation type="submission" date="2021-01" db="EMBL/GenBank/DDBJ databases">
        <title>Metabolic potential, ecology and presence of endohyphal bacteria is reflected in genomic diversity of Mucoromycotina.</title>
        <authorList>
            <person name="Muszewska A."/>
            <person name="Okrasinska A."/>
            <person name="Steczkiewicz K."/>
            <person name="Drgas O."/>
            <person name="Orlowska M."/>
            <person name="Perlinska-Lenart U."/>
            <person name="Aleksandrzak-Piekarczyk T."/>
            <person name="Szatraj K."/>
            <person name="Zielenkiewicz U."/>
            <person name="Pilsyk S."/>
            <person name="Malc E."/>
            <person name="Mieczkowski P."/>
            <person name="Kruszewska J.S."/>
            <person name="Biernat P."/>
            <person name="Pawlowska J."/>
        </authorList>
    </citation>
    <scope>NUCLEOTIDE SEQUENCE</scope>
    <source>
        <strain evidence="1">WA0000018081</strain>
    </source>
</reference>
<gene>
    <name evidence="1" type="ORF">INT48_000225</name>
</gene>
<dbReference type="PANTHER" id="PTHR13192">
    <property type="entry name" value="MY011 PROTEIN"/>
    <property type="match status" value="1"/>
</dbReference>
<dbReference type="PANTHER" id="PTHR13192:SF3">
    <property type="entry name" value="COBALAMIN TRAFFICKING PROTEIN CBLD"/>
    <property type="match status" value="1"/>
</dbReference>
<accession>A0A8H7W022</accession>